<comment type="caution">
    <text evidence="2">The sequence shown here is derived from an EMBL/GenBank/DDBJ whole genome shotgun (WGS) entry which is preliminary data.</text>
</comment>
<proteinExistence type="predicted"/>
<reference evidence="2" key="2">
    <citation type="journal article" date="2024" name="Plant">
        <title>Genomic evolution and insights into agronomic trait innovations of Sesamum species.</title>
        <authorList>
            <person name="Miao H."/>
            <person name="Wang L."/>
            <person name="Qu L."/>
            <person name="Liu H."/>
            <person name="Sun Y."/>
            <person name="Le M."/>
            <person name="Wang Q."/>
            <person name="Wei S."/>
            <person name="Zheng Y."/>
            <person name="Lin W."/>
            <person name="Duan Y."/>
            <person name="Cao H."/>
            <person name="Xiong S."/>
            <person name="Wang X."/>
            <person name="Wei L."/>
            <person name="Li C."/>
            <person name="Ma Q."/>
            <person name="Ju M."/>
            <person name="Zhao R."/>
            <person name="Li G."/>
            <person name="Mu C."/>
            <person name="Tian Q."/>
            <person name="Mei H."/>
            <person name="Zhang T."/>
            <person name="Gao T."/>
            <person name="Zhang H."/>
        </authorList>
    </citation>
    <scope>NUCLEOTIDE SEQUENCE</scope>
    <source>
        <strain evidence="2">3651</strain>
    </source>
</reference>
<organism evidence="2 3">
    <name type="scientific">Sesamum alatum</name>
    <dbReference type="NCBI Taxonomy" id="300844"/>
    <lineage>
        <taxon>Eukaryota</taxon>
        <taxon>Viridiplantae</taxon>
        <taxon>Streptophyta</taxon>
        <taxon>Embryophyta</taxon>
        <taxon>Tracheophyta</taxon>
        <taxon>Spermatophyta</taxon>
        <taxon>Magnoliopsida</taxon>
        <taxon>eudicotyledons</taxon>
        <taxon>Gunneridae</taxon>
        <taxon>Pentapetalae</taxon>
        <taxon>asterids</taxon>
        <taxon>lamiids</taxon>
        <taxon>Lamiales</taxon>
        <taxon>Pedaliaceae</taxon>
        <taxon>Sesamum</taxon>
    </lineage>
</organism>
<dbReference type="EMBL" id="JACGWO010000012">
    <property type="protein sequence ID" value="KAK4413693.1"/>
    <property type="molecule type" value="Genomic_DNA"/>
</dbReference>
<evidence type="ECO:0000313" key="3">
    <source>
        <dbReference type="Proteomes" id="UP001293254"/>
    </source>
</evidence>
<accession>A0AAE1XKU6</accession>
<dbReference type="Proteomes" id="UP001293254">
    <property type="component" value="Unassembled WGS sequence"/>
</dbReference>
<reference evidence="2" key="1">
    <citation type="submission" date="2020-06" db="EMBL/GenBank/DDBJ databases">
        <authorList>
            <person name="Li T."/>
            <person name="Hu X."/>
            <person name="Zhang T."/>
            <person name="Song X."/>
            <person name="Zhang H."/>
            <person name="Dai N."/>
            <person name="Sheng W."/>
            <person name="Hou X."/>
            <person name="Wei L."/>
        </authorList>
    </citation>
    <scope>NUCLEOTIDE SEQUENCE</scope>
    <source>
        <strain evidence="2">3651</strain>
        <tissue evidence="2">Leaf</tissue>
    </source>
</reference>
<protein>
    <submittedName>
        <fullName evidence="2">Uncharacterized protein</fullName>
    </submittedName>
</protein>
<sequence length="110" mass="12121">MSSSSTPEVGLFRHLRQVGIQGIRAFAYLKLALQPLALEKIHSSLQWRAKEALFHNFTDPVVVSPTEVPKPAFLYSDVELYEGRRPGSAATGGEREETIGFNPCPGHARS</sequence>
<evidence type="ECO:0000313" key="2">
    <source>
        <dbReference type="EMBL" id="KAK4413693.1"/>
    </source>
</evidence>
<dbReference type="AlphaFoldDB" id="A0AAE1XKU6"/>
<evidence type="ECO:0000256" key="1">
    <source>
        <dbReference type="SAM" id="MobiDB-lite"/>
    </source>
</evidence>
<name>A0AAE1XKU6_9LAMI</name>
<feature type="region of interest" description="Disordered" evidence="1">
    <location>
        <begin position="85"/>
        <end position="110"/>
    </location>
</feature>
<keyword evidence="3" id="KW-1185">Reference proteome</keyword>
<gene>
    <name evidence="2" type="ORF">Salat_2782100</name>
</gene>